<comment type="caution">
    <text evidence="1">The sequence shown here is derived from an EMBL/GenBank/DDBJ whole genome shotgun (WGS) entry which is preliminary data.</text>
</comment>
<evidence type="ECO:0000313" key="1">
    <source>
        <dbReference type="EMBL" id="OGK25280.1"/>
    </source>
</evidence>
<protein>
    <submittedName>
        <fullName evidence="1">Uncharacterized protein</fullName>
    </submittedName>
</protein>
<reference evidence="1 2" key="1">
    <citation type="journal article" date="2016" name="Nat. Commun.">
        <title>Thousands of microbial genomes shed light on interconnected biogeochemical processes in an aquifer system.</title>
        <authorList>
            <person name="Anantharaman K."/>
            <person name="Brown C.T."/>
            <person name="Hug L.A."/>
            <person name="Sharon I."/>
            <person name="Castelle C.J."/>
            <person name="Probst A.J."/>
            <person name="Thomas B.C."/>
            <person name="Singh A."/>
            <person name="Wilkins M.J."/>
            <person name="Karaoz U."/>
            <person name="Brodie E.L."/>
            <person name="Williams K.H."/>
            <person name="Hubbard S.S."/>
            <person name="Banfield J.F."/>
        </authorList>
    </citation>
    <scope>NUCLEOTIDE SEQUENCE [LARGE SCALE GENOMIC DNA]</scope>
</reference>
<name>A0A1F7H1H9_9BACT</name>
<dbReference type="AlphaFoldDB" id="A0A1F7H1H9"/>
<evidence type="ECO:0000313" key="2">
    <source>
        <dbReference type="Proteomes" id="UP000177913"/>
    </source>
</evidence>
<gene>
    <name evidence="1" type="ORF">A3C25_00480</name>
</gene>
<proteinExistence type="predicted"/>
<organism evidence="1 2">
    <name type="scientific">Candidatus Roizmanbacteria bacterium RIFCSPHIGHO2_02_FULL_38_11</name>
    <dbReference type="NCBI Taxonomy" id="1802039"/>
    <lineage>
        <taxon>Bacteria</taxon>
        <taxon>Candidatus Roizmaniibacteriota</taxon>
    </lineage>
</organism>
<sequence length="65" mass="7751">MTNFNFSKQLKIVVFSKQEIEKEELDNEEDLKDFVLEKAKVIKEYKEVISGWSIDSKFYVMVIKT</sequence>
<accession>A0A1F7H1H9</accession>
<dbReference type="Proteomes" id="UP000177913">
    <property type="component" value="Unassembled WGS sequence"/>
</dbReference>
<dbReference type="EMBL" id="MFZO01000013">
    <property type="protein sequence ID" value="OGK25280.1"/>
    <property type="molecule type" value="Genomic_DNA"/>
</dbReference>